<keyword evidence="1" id="KW-0175">Coiled coil</keyword>
<dbReference type="InterPro" id="IPR036145">
    <property type="entry name" value="MinC_C_sf"/>
</dbReference>
<dbReference type="EMBL" id="CAMAPB010000002">
    <property type="protein sequence ID" value="CAH9050964.1"/>
    <property type="molecule type" value="Genomic_DNA"/>
</dbReference>
<accession>A0A9W4VM87</accession>
<reference evidence="3" key="1">
    <citation type="submission" date="2022-07" db="EMBL/GenBank/DDBJ databases">
        <authorList>
            <person name="Criscuolo A."/>
        </authorList>
    </citation>
    <scope>NUCLEOTIDE SEQUENCE</scope>
    <source>
        <strain evidence="3">CIP103197</strain>
    </source>
</reference>
<dbReference type="Proteomes" id="UP001152447">
    <property type="component" value="Unassembled WGS sequence"/>
</dbReference>
<dbReference type="RefSeq" id="WP_262975988.1">
    <property type="nucleotide sequence ID" value="NZ_CAMAPB010000002.1"/>
</dbReference>
<organism evidence="3 4">
    <name type="scientific">Pseudoalteromonas haloplanktis</name>
    <name type="common">Alteromonas haloplanktis</name>
    <dbReference type="NCBI Taxonomy" id="228"/>
    <lineage>
        <taxon>Bacteria</taxon>
        <taxon>Pseudomonadati</taxon>
        <taxon>Pseudomonadota</taxon>
        <taxon>Gammaproteobacteria</taxon>
        <taxon>Alteromonadales</taxon>
        <taxon>Pseudoalteromonadaceae</taxon>
        <taxon>Pseudoalteromonas</taxon>
    </lineage>
</organism>
<evidence type="ECO:0000313" key="3">
    <source>
        <dbReference type="EMBL" id="CAH9050964.1"/>
    </source>
</evidence>
<sequence>MSVFSFDEQTGHISLLSHPNVSGLASTATQLIELIRQSEYCECEVIASNIGKLFAQNNAEEAPSLVIAQAIDAKLTINIDEKNMLVEATLITAKGGKLLSMEQAIEEFSQAGVVKGISSHALEQLLAQQFEQPPRSTHCAEVAFGRAPKVGNDAKFVRLCCTAQDRVLSPQAKGGGKVDMRNLGDIITVKPGCELMRRIPATSGVDGFTVFGDVLTAIPGKEHKLQPFDGTKIAPDNPNLLIADCTGVPVALPLGMRVDDVLCFHNIDPTTGHVEFDGSIIVSGDIKDGMRVTASGDITVLGFVESAQLKSDSAITIVKGAIGRKREADEPFTCSILAKRNVALGYSQYCDIKTDQNLLIDRQSLHCDLSAGNLIRVGNAKDPKGKIIGGHILDAMRIETGELGAPAGTKTRVCIAQRWYVLKQKQAQITDFEKVLIGKSIELQQARQRINKQVASAQRQQFLNKITTNEEHIANRNASINQQKQLLRKKMAQLLALSRLKVNELMHPGVELKIARESISFSRNYPPHLITHSKGKITQSF</sequence>
<dbReference type="GO" id="GO:0000902">
    <property type="term" value="P:cell morphogenesis"/>
    <property type="evidence" value="ECO:0007669"/>
    <property type="project" value="InterPro"/>
</dbReference>
<comment type="caution">
    <text evidence="3">The sequence shown here is derived from an EMBL/GenBank/DDBJ whole genome shotgun (WGS) entry which is preliminary data.</text>
</comment>
<dbReference type="Pfam" id="PF03961">
    <property type="entry name" value="FapA"/>
    <property type="match status" value="1"/>
</dbReference>
<dbReference type="InterPro" id="IPR005646">
    <property type="entry name" value="FapA"/>
</dbReference>
<evidence type="ECO:0000256" key="1">
    <source>
        <dbReference type="SAM" id="Coils"/>
    </source>
</evidence>
<dbReference type="PANTHER" id="PTHR38032:SF1">
    <property type="entry name" value="RNA-BINDING PROTEIN KHPB N-TERMINAL DOMAIN-CONTAINING PROTEIN"/>
    <property type="match status" value="1"/>
</dbReference>
<dbReference type="PANTHER" id="PTHR38032">
    <property type="entry name" value="POLYMERASE-RELATED"/>
    <property type="match status" value="1"/>
</dbReference>
<evidence type="ECO:0000259" key="2">
    <source>
        <dbReference type="Pfam" id="PF20250"/>
    </source>
</evidence>
<name>A0A9W4VM87_PSEHA</name>
<gene>
    <name evidence="3" type="ORF">PSEHALCIP103_00307</name>
</gene>
<dbReference type="InterPro" id="IPR046865">
    <property type="entry name" value="FapA_b_solenoid"/>
</dbReference>
<feature type="coiled-coil region" evidence="1">
    <location>
        <begin position="440"/>
        <end position="497"/>
    </location>
</feature>
<protein>
    <recommendedName>
        <fullName evidence="2">Flagellar Assembly Protein A N-terminal region domain-containing protein</fullName>
    </recommendedName>
</protein>
<dbReference type="SUPFAM" id="SSF63848">
    <property type="entry name" value="Cell-division inhibitor MinC, C-terminal domain"/>
    <property type="match status" value="1"/>
</dbReference>
<feature type="domain" description="Flagellar Assembly Protein A N-terminal region" evidence="2">
    <location>
        <begin position="76"/>
        <end position="251"/>
    </location>
</feature>
<dbReference type="Pfam" id="PF20250">
    <property type="entry name" value="FapA_N"/>
    <property type="match status" value="1"/>
</dbReference>
<dbReference type="InterPro" id="IPR046866">
    <property type="entry name" value="FapA_N"/>
</dbReference>
<evidence type="ECO:0000313" key="4">
    <source>
        <dbReference type="Proteomes" id="UP001152447"/>
    </source>
</evidence>
<keyword evidence="4" id="KW-1185">Reference proteome</keyword>
<dbReference type="AlphaFoldDB" id="A0A9W4VM87"/>
<proteinExistence type="predicted"/>